<dbReference type="STRING" id="36805.BOH66_05330"/>
<keyword evidence="1" id="KW-0472">Membrane</keyword>
<feature type="transmembrane region" description="Helical" evidence="1">
    <location>
        <begin position="131"/>
        <end position="154"/>
    </location>
</feature>
<evidence type="ECO:0000259" key="2">
    <source>
        <dbReference type="Pfam" id="PF10708"/>
    </source>
</evidence>
<sequence>MSAAAGWYPDPTGAPGGRWWDGAQWTAHTLAPPVAPRPVDVPTNTVWIWLAIAASTLPLASLLFLDPSGYISATMRAAHDAEAAFAASVAWMLQCLTIGLVSWVFVGAAILFSWLDWRELRRRGVPVPFHWAWALLALAGAGLAVYVIGRTVVLRRRTTAGGWAPLWVWIGTLVLAVIVAIAWATTIVAQILGSIPIGLSA</sequence>
<dbReference type="KEGG" id="maur:BOH66_05330"/>
<evidence type="ECO:0000313" key="4">
    <source>
        <dbReference type="Proteomes" id="UP000187185"/>
    </source>
</evidence>
<dbReference type="Proteomes" id="UP000187185">
    <property type="component" value="Chromosome"/>
</dbReference>
<proteinExistence type="predicted"/>
<feature type="transmembrane region" description="Helical" evidence="1">
    <location>
        <begin position="166"/>
        <end position="192"/>
    </location>
</feature>
<evidence type="ECO:0000313" key="3">
    <source>
        <dbReference type="EMBL" id="APZ33750.1"/>
    </source>
</evidence>
<reference evidence="3 4" key="1">
    <citation type="submission" date="2016-12" db="EMBL/GenBank/DDBJ databases">
        <title>Complete genome sequence of Microbacterium aurum KACC 15219.</title>
        <authorList>
            <person name="Jung Y."/>
            <person name="Shin J.-H."/>
            <person name="Lee Y.-J."/>
            <person name="Yi H."/>
            <person name="Bahn Y.-S."/>
            <person name="Kim J.F."/>
            <person name="Lee D.-W."/>
        </authorList>
    </citation>
    <scope>NUCLEOTIDE SEQUENCE [LARGE SCALE GENOMIC DNA]</scope>
    <source>
        <strain evidence="3 4">KACC 15219</strain>
    </source>
</reference>
<feature type="transmembrane region" description="Helical" evidence="1">
    <location>
        <begin position="85"/>
        <end position="111"/>
    </location>
</feature>
<keyword evidence="1" id="KW-1133">Transmembrane helix</keyword>
<keyword evidence="1" id="KW-0812">Transmembrane</keyword>
<dbReference type="Pfam" id="PF10708">
    <property type="entry name" value="DUF2510"/>
    <property type="match status" value="1"/>
</dbReference>
<gene>
    <name evidence="3" type="ORF">BOH66_05330</name>
</gene>
<dbReference type="AlphaFoldDB" id="A0A1P8U6K3"/>
<dbReference type="OrthoDB" id="5244233at2"/>
<organism evidence="3 4">
    <name type="scientific">Microbacterium aurum</name>
    <dbReference type="NCBI Taxonomy" id="36805"/>
    <lineage>
        <taxon>Bacteria</taxon>
        <taxon>Bacillati</taxon>
        <taxon>Actinomycetota</taxon>
        <taxon>Actinomycetes</taxon>
        <taxon>Micrococcales</taxon>
        <taxon>Microbacteriaceae</taxon>
        <taxon>Microbacterium</taxon>
    </lineage>
</organism>
<feature type="transmembrane region" description="Helical" evidence="1">
    <location>
        <begin position="46"/>
        <end position="65"/>
    </location>
</feature>
<dbReference type="RefSeq" id="WP_076690004.1">
    <property type="nucleotide sequence ID" value="NZ_CP018762.1"/>
</dbReference>
<name>A0A1P8U6K3_9MICO</name>
<keyword evidence="4" id="KW-1185">Reference proteome</keyword>
<protein>
    <recommendedName>
        <fullName evidence="2">DUF2510 domain-containing protein</fullName>
    </recommendedName>
</protein>
<dbReference type="EMBL" id="CP018762">
    <property type="protein sequence ID" value="APZ33750.1"/>
    <property type="molecule type" value="Genomic_DNA"/>
</dbReference>
<feature type="domain" description="DUF2510" evidence="2">
    <location>
        <begin position="5"/>
        <end position="37"/>
    </location>
</feature>
<evidence type="ECO:0000256" key="1">
    <source>
        <dbReference type="SAM" id="Phobius"/>
    </source>
</evidence>
<accession>A0A1P8U6K3</accession>
<dbReference type="InterPro" id="IPR018929">
    <property type="entry name" value="DUF2510"/>
</dbReference>